<name>A0A1G4BC04_9PEZI</name>
<evidence type="ECO:0000313" key="4">
    <source>
        <dbReference type="Proteomes" id="UP000176998"/>
    </source>
</evidence>
<protein>
    <submittedName>
        <fullName evidence="3">F-box domain-containing protein</fullName>
    </submittedName>
</protein>
<dbReference type="SMART" id="SM00256">
    <property type="entry name" value="FBOX"/>
    <property type="match status" value="1"/>
</dbReference>
<feature type="domain" description="F-box" evidence="2">
    <location>
        <begin position="15"/>
        <end position="66"/>
    </location>
</feature>
<evidence type="ECO:0000259" key="2">
    <source>
        <dbReference type="PROSITE" id="PS50181"/>
    </source>
</evidence>
<accession>A0A1G4BC04</accession>
<dbReference type="PROSITE" id="PS50181">
    <property type="entry name" value="FBOX"/>
    <property type="match status" value="1"/>
</dbReference>
<dbReference type="GeneID" id="34559083"/>
<dbReference type="AlphaFoldDB" id="A0A1G4BC04"/>
<dbReference type="Proteomes" id="UP000176998">
    <property type="component" value="Unassembled WGS sequence"/>
</dbReference>
<sequence length="558" mass="62462">MGDSVGASSSPKMPLLHINLLPAEILHHIFSGLEPRDLGRLPRTCRFLHTYVKGNQKLCKDVYLKVLDTPAQTDLDWERELHDFVRLGLVCAGDKASDKSRELLPFVSDVVNRLLKHASPTGETQNDTGTHAVSRNAAALAAIFREEPARVAFLCRSFIFDRARGEAPRPMNRRPRPSSSSSSSAAMTDSNSDTDDVHQQSAKLHCMYGRPILNFGRTRSSRVYPYAASKVYDMRQNTTRTKWGPFRDDDSGRVDWEKVEAIMVVLGSNIKSQRLTAKVFSNLWERPFAGSWSGSYLPSPSRGIRDLDLLDPYSVAGTWLRVVCFIDYNDFFSYNFAIGDQTPAEVPRPALDVGEATRIILMKVHVTDIQPPGEDDGKELPVVHFYGISRSVDDSWDENANSNLRVKGTVRMTKEGEVRWTTFSVFNGHARWRSEGVQLGGVRSARGVMGHWFDTDYDPHGPCGPSAYFKVSDRAPNPKEGDDKKIDIHDFLPIMDFDAELASNDDDDEDFVVGEWGEDDDDDGEIDDEELVEDLAALAAPDIEIMDLVLNGHHLIDQ</sequence>
<dbReference type="PROSITE" id="PS00018">
    <property type="entry name" value="EF_HAND_1"/>
    <property type="match status" value="1"/>
</dbReference>
<dbReference type="Gene3D" id="1.20.1280.50">
    <property type="match status" value="1"/>
</dbReference>
<proteinExistence type="predicted"/>
<keyword evidence="4" id="KW-1185">Reference proteome</keyword>
<dbReference type="SUPFAM" id="SSF81383">
    <property type="entry name" value="F-box domain"/>
    <property type="match status" value="1"/>
</dbReference>
<dbReference type="Pfam" id="PF12937">
    <property type="entry name" value="F-box-like"/>
    <property type="match status" value="1"/>
</dbReference>
<reference evidence="3 4" key="1">
    <citation type="submission" date="2016-09" db="EMBL/GenBank/DDBJ databases">
        <authorList>
            <person name="Capua I."/>
            <person name="De Benedictis P."/>
            <person name="Joannis T."/>
            <person name="Lombin L.H."/>
            <person name="Cattoli G."/>
        </authorList>
    </citation>
    <scope>NUCLEOTIDE SEQUENCE [LARGE SCALE GENOMIC DNA]</scope>
    <source>
        <strain evidence="3 4">IMI 309357</strain>
    </source>
</reference>
<comment type="caution">
    <text evidence="3">The sequence shown here is derived from an EMBL/GenBank/DDBJ whole genome shotgun (WGS) entry which is preliminary data.</text>
</comment>
<gene>
    <name evidence="3" type="ORF">CORC01_05931</name>
</gene>
<evidence type="ECO:0000313" key="3">
    <source>
        <dbReference type="EMBL" id="OHE98842.1"/>
    </source>
</evidence>
<dbReference type="InterPro" id="IPR018247">
    <property type="entry name" value="EF_Hand_1_Ca_BS"/>
</dbReference>
<dbReference type="OrthoDB" id="3226064at2759"/>
<dbReference type="STRING" id="1209926.A0A1G4BC04"/>
<feature type="compositionally biased region" description="Low complexity" evidence="1">
    <location>
        <begin position="177"/>
        <end position="191"/>
    </location>
</feature>
<dbReference type="EMBL" id="MJBS01000042">
    <property type="protein sequence ID" value="OHE98842.1"/>
    <property type="molecule type" value="Genomic_DNA"/>
</dbReference>
<feature type="region of interest" description="Disordered" evidence="1">
    <location>
        <begin position="166"/>
        <end position="201"/>
    </location>
</feature>
<dbReference type="InterPro" id="IPR036047">
    <property type="entry name" value="F-box-like_dom_sf"/>
</dbReference>
<dbReference type="InterPro" id="IPR001810">
    <property type="entry name" value="F-box_dom"/>
</dbReference>
<evidence type="ECO:0000256" key="1">
    <source>
        <dbReference type="SAM" id="MobiDB-lite"/>
    </source>
</evidence>
<dbReference type="RefSeq" id="XP_022475991.1">
    <property type="nucleotide sequence ID" value="XM_022617573.1"/>
</dbReference>
<organism evidence="3 4">
    <name type="scientific">Colletotrichum orchidophilum</name>
    <dbReference type="NCBI Taxonomy" id="1209926"/>
    <lineage>
        <taxon>Eukaryota</taxon>
        <taxon>Fungi</taxon>
        <taxon>Dikarya</taxon>
        <taxon>Ascomycota</taxon>
        <taxon>Pezizomycotina</taxon>
        <taxon>Sordariomycetes</taxon>
        <taxon>Hypocreomycetidae</taxon>
        <taxon>Glomerellales</taxon>
        <taxon>Glomerellaceae</taxon>
        <taxon>Colletotrichum</taxon>
    </lineage>
</organism>